<dbReference type="PROSITE" id="PS51736">
    <property type="entry name" value="RECOMBINASES_3"/>
    <property type="match status" value="1"/>
</dbReference>
<dbReference type="CDD" id="cd00569">
    <property type="entry name" value="HTH_Hin_like"/>
    <property type="match status" value="1"/>
</dbReference>
<gene>
    <name evidence="3" type="ORF">Lwal_1155</name>
</gene>
<dbReference type="Pfam" id="PF02796">
    <property type="entry name" value="HTH_7"/>
    <property type="match status" value="1"/>
</dbReference>
<proteinExistence type="inferred from homology"/>
<dbReference type="STRING" id="66969.Lwal_1155"/>
<dbReference type="InterPro" id="IPR006119">
    <property type="entry name" value="Resolv_N"/>
</dbReference>
<dbReference type="SUPFAM" id="SSF46689">
    <property type="entry name" value="Homeodomain-like"/>
    <property type="match status" value="1"/>
</dbReference>
<dbReference type="GO" id="GO:0003677">
    <property type="term" value="F:DNA binding"/>
    <property type="evidence" value="ECO:0007669"/>
    <property type="project" value="InterPro"/>
</dbReference>
<sequence length="79" mass="9097">MFHVFGALSEFERNLIKERTLAGLEAARARGRQDGRPEKLNDEQKELVKTLYANKRHSIQSICKMVGVGKTTLYKYINQ</sequence>
<accession>A0A0W1AGH7</accession>
<evidence type="ECO:0000256" key="1">
    <source>
        <dbReference type="ARBA" id="ARBA00009913"/>
    </source>
</evidence>
<comment type="caution">
    <text evidence="3">The sequence shown here is derived from an EMBL/GenBank/DDBJ whole genome shotgun (WGS) entry which is preliminary data.</text>
</comment>
<protein>
    <submittedName>
        <fullName evidence="3">Transposase (Resolvase, DNA invertase)</fullName>
    </submittedName>
</protein>
<comment type="similarity">
    <text evidence="1">Belongs to the site-specific recombinase resolvase family.</text>
</comment>
<keyword evidence="4" id="KW-1185">Reference proteome</keyword>
<evidence type="ECO:0000313" key="4">
    <source>
        <dbReference type="Proteomes" id="UP000054729"/>
    </source>
</evidence>
<dbReference type="Proteomes" id="UP000054729">
    <property type="component" value="Unassembled WGS sequence"/>
</dbReference>
<name>A0A0W1AGH7_9GAMM</name>
<dbReference type="SUPFAM" id="SSF53041">
    <property type="entry name" value="Resolvase-like"/>
    <property type="match status" value="1"/>
</dbReference>
<dbReference type="Pfam" id="PF00239">
    <property type="entry name" value="Resolvase"/>
    <property type="match status" value="1"/>
</dbReference>
<dbReference type="AlphaFoldDB" id="A0A0W1AGH7"/>
<dbReference type="InterPro" id="IPR006120">
    <property type="entry name" value="Resolvase_HTH_dom"/>
</dbReference>
<feature type="domain" description="Resolvase/invertase-type recombinase catalytic" evidence="2">
    <location>
        <begin position="1"/>
        <end position="31"/>
    </location>
</feature>
<evidence type="ECO:0000259" key="2">
    <source>
        <dbReference type="PROSITE" id="PS51736"/>
    </source>
</evidence>
<dbReference type="EMBL" id="LNZB01000031">
    <property type="protein sequence ID" value="KTD80458.1"/>
    <property type="molecule type" value="Genomic_DNA"/>
</dbReference>
<dbReference type="GO" id="GO:0000150">
    <property type="term" value="F:DNA strand exchange activity"/>
    <property type="evidence" value="ECO:0007669"/>
    <property type="project" value="InterPro"/>
</dbReference>
<dbReference type="InterPro" id="IPR036162">
    <property type="entry name" value="Resolvase-like_N_sf"/>
</dbReference>
<evidence type="ECO:0000313" key="3">
    <source>
        <dbReference type="EMBL" id="KTD80458.1"/>
    </source>
</evidence>
<dbReference type="Gene3D" id="1.10.10.60">
    <property type="entry name" value="Homeodomain-like"/>
    <property type="match status" value="1"/>
</dbReference>
<reference evidence="3 4" key="1">
    <citation type="submission" date="2015-11" db="EMBL/GenBank/DDBJ databases">
        <title>Genomic analysis of 38 Legionella species identifies large and diverse effector repertoires.</title>
        <authorList>
            <person name="Burstein D."/>
            <person name="Amaro F."/>
            <person name="Zusman T."/>
            <person name="Lifshitz Z."/>
            <person name="Cohen O."/>
            <person name="Gilbert J.A."/>
            <person name="Pupko T."/>
            <person name="Shuman H.A."/>
            <person name="Segal G."/>
        </authorList>
    </citation>
    <scope>NUCLEOTIDE SEQUENCE [LARGE SCALE GENOMIC DNA]</scope>
    <source>
        <strain evidence="3 4">ATCC 51914</strain>
    </source>
</reference>
<dbReference type="InterPro" id="IPR009057">
    <property type="entry name" value="Homeodomain-like_sf"/>
</dbReference>
<dbReference type="PATRIC" id="fig|66969.6.peg.1267"/>
<organism evidence="3 4">
    <name type="scientific">Legionella waltersii</name>
    <dbReference type="NCBI Taxonomy" id="66969"/>
    <lineage>
        <taxon>Bacteria</taxon>
        <taxon>Pseudomonadati</taxon>
        <taxon>Pseudomonadota</taxon>
        <taxon>Gammaproteobacteria</taxon>
        <taxon>Legionellales</taxon>
        <taxon>Legionellaceae</taxon>
        <taxon>Legionella</taxon>
    </lineage>
</organism>